<accession>A0A402A454</accession>
<protein>
    <submittedName>
        <fullName evidence="1">Uncharacterized protein</fullName>
    </submittedName>
</protein>
<dbReference type="AlphaFoldDB" id="A0A402A454"/>
<organism evidence="1 2">
    <name type="scientific">Tengunoibacter tsumagoiensis</name>
    <dbReference type="NCBI Taxonomy" id="2014871"/>
    <lineage>
        <taxon>Bacteria</taxon>
        <taxon>Bacillati</taxon>
        <taxon>Chloroflexota</taxon>
        <taxon>Ktedonobacteria</taxon>
        <taxon>Ktedonobacterales</taxon>
        <taxon>Dictyobacteraceae</taxon>
        <taxon>Tengunoibacter</taxon>
    </lineage>
</organism>
<proteinExistence type="predicted"/>
<reference evidence="2" key="1">
    <citation type="submission" date="2018-12" db="EMBL/GenBank/DDBJ databases">
        <title>Tengunoibacter tsumagoiensis gen. nov., sp. nov., Dictyobacter kobayashii sp. nov., D. alpinus sp. nov., and D. joshuensis sp. nov. and description of Dictyobacteraceae fam. nov. within the order Ktedonobacterales isolated from Tengu-no-mugimeshi.</title>
        <authorList>
            <person name="Wang C.M."/>
            <person name="Zheng Y."/>
            <person name="Sakai Y."/>
            <person name="Toyoda A."/>
            <person name="Minakuchi Y."/>
            <person name="Abe K."/>
            <person name="Yokota A."/>
            <person name="Yabe S."/>
        </authorList>
    </citation>
    <scope>NUCLEOTIDE SEQUENCE [LARGE SCALE GENOMIC DNA]</scope>
    <source>
        <strain evidence="2">Uno3</strain>
    </source>
</reference>
<gene>
    <name evidence="1" type="ORF">KTT_37860</name>
</gene>
<evidence type="ECO:0000313" key="1">
    <source>
        <dbReference type="EMBL" id="GCE13927.1"/>
    </source>
</evidence>
<name>A0A402A454_9CHLR</name>
<comment type="caution">
    <text evidence="1">The sequence shown here is derived from an EMBL/GenBank/DDBJ whole genome shotgun (WGS) entry which is preliminary data.</text>
</comment>
<dbReference type="Proteomes" id="UP000287352">
    <property type="component" value="Unassembled WGS sequence"/>
</dbReference>
<keyword evidence="2" id="KW-1185">Reference proteome</keyword>
<dbReference type="EMBL" id="BIFR01000001">
    <property type="protein sequence ID" value="GCE13927.1"/>
    <property type="molecule type" value="Genomic_DNA"/>
</dbReference>
<evidence type="ECO:0000313" key="2">
    <source>
        <dbReference type="Proteomes" id="UP000287352"/>
    </source>
</evidence>
<sequence length="167" mass="17889">MTEPRTEASSPLASGPVDRTPDWSVVKAKLGFTIFLPESLPATTCLLSASGQLRDPLFGSNFVLTYLLEGQDAITFSQSQRSSSASPLSLRVQCSISSELTLVQQASSDSRTGQPVQICTGVRNTTEIVLSARGTDEALQRQFSALKPGVDWLPHAAISLDRQGAHK</sequence>